<keyword evidence="5 7" id="KW-0472">Membrane</keyword>
<dbReference type="InterPro" id="IPR000711">
    <property type="entry name" value="ATPase_OSCP/dsu"/>
</dbReference>
<dbReference type="RefSeq" id="WP_216488577.1">
    <property type="nucleotide sequence ID" value="NZ_JAHMHH010000001.1"/>
</dbReference>
<protein>
    <recommendedName>
        <fullName evidence="7">ATP synthase subunit delta</fullName>
    </recommendedName>
    <alternativeName>
        <fullName evidence="7">ATP synthase F(1) sector subunit delta</fullName>
    </alternativeName>
    <alternativeName>
        <fullName evidence="7">F-type ATPase subunit delta</fullName>
        <shortName evidence="7">F-ATPase subunit delta</shortName>
    </alternativeName>
</protein>
<comment type="function">
    <text evidence="7">F(1)F(0) ATP synthase produces ATP from ADP in the presence of a proton or sodium gradient. F-type ATPases consist of two structural domains, F(1) containing the extramembraneous catalytic core and F(0) containing the membrane proton channel, linked together by a central stalk and a peripheral stalk. During catalysis, ATP synthesis in the catalytic domain of F(1) is coupled via a rotary mechanism of the central stalk subunits to proton translocation.</text>
</comment>
<keyword evidence="2 7" id="KW-0813">Transport</keyword>
<reference evidence="8" key="1">
    <citation type="submission" date="2021-06" db="EMBL/GenBank/DDBJ databases">
        <title>Novel Mycoplasma species detected in California sea lions (Zalophus californianus) from the USA.</title>
        <authorList>
            <person name="Volokhov D.V."/>
            <person name="Furtak V.A."/>
            <person name="Zagorodnyaya T.A."/>
        </authorList>
    </citation>
    <scope>NUCLEOTIDE SEQUENCE [LARGE SCALE GENOMIC DNA]</scope>
    <source>
        <strain evidence="8">CSL 5346</strain>
    </source>
</reference>
<evidence type="ECO:0000256" key="1">
    <source>
        <dbReference type="ARBA" id="ARBA00004370"/>
    </source>
</evidence>
<comment type="function">
    <text evidence="7">This protein is part of the stalk that links CF(0) to CF(1). It either transmits conformational changes from CF(0) to CF(1) or is implicated in proton conduction.</text>
</comment>
<keyword evidence="7" id="KW-0139">CF(1)</keyword>
<comment type="subcellular location">
    <subcellularLocation>
        <location evidence="7">Cell membrane</location>
        <topology evidence="7">Peripheral membrane protein</topology>
    </subcellularLocation>
    <subcellularLocation>
        <location evidence="1">Membrane</location>
    </subcellularLocation>
</comment>
<dbReference type="EMBL" id="JAHMHH010000001">
    <property type="protein sequence ID" value="MBU4692208.1"/>
    <property type="molecule type" value="Genomic_DNA"/>
</dbReference>
<keyword evidence="7" id="KW-1003">Cell membrane</keyword>
<keyword evidence="4 7" id="KW-0406">Ion transport</keyword>
<accession>A0ABS6DPK4</accession>
<evidence type="ECO:0000256" key="5">
    <source>
        <dbReference type="ARBA" id="ARBA00023136"/>
    </source>
</evidence>
<dbReference type="Proteomes" id="UP000718793">
    <property type="component" value="Unassembled WGS sequence"/>
</dbReference>
<dbReference type="Pfam" id="PF00213">
    <property type="entry name" value="OSCP"/>
    <property type="match status" value="1"/>
</dbReference>
<dbReference type="HAMAP" id="MF_01416">
    <property type="entry name" value="ATP_synth_delta_bact"/>
    <property type="match status" value="1"/>
</dbReference>
<comment type="caution">
    <text evidence="8">The sequence shown here is derived from an EMBL/GenBank/DDBJ whole genome shotgun (WGS) entry which is preliminary data.</text>
</comment>
<keyword evidence="6 7" id="KW-0066">ATP synthesis</keyword>
<evidence type="ECO:0000313" key="9">
    <source>
        <dbReference type="Proteomes" id="UP000718793"/>
    </source>
</evidence>
<evidence type="ECO:0000256" key="3">
    <source>
        <dbReference type="ARBA" id="ARBA00022781"/>
    </source>
</evidence>
<evidence type="ECO:0000313" key="8">
    <source>
        <dbReference type="EMBL" id="MBU4692208.1"/>
    </source>
</evidence>
<keyword evidence="9" id="KW-1185">Reference proteome</keyword>
<organism evidence="8 9">
    <name type="scientific">Mycoplasma zalophi</name>
    <dbReference type="NCBI Taxonomy" id="191287"/>
    <lineage>
        <taxon>Bacteria</taxon>
        <taxon>Bacillati</taxon>
        <taxon>Mycoplasmatota</taxon>
        <taxon>Mollicutes</taxon>
        <taxon>Mycoplasmataceae</taxon>
        <taxon>Mycoplasma</taxon>
    </lineage>
</organism>
<keyword evidence="3 7" id="KW-0375">Hydrogen ion transport</keyword>
<gene>
    <name evidence="7" type="primary">atpH</name>
    <name evidence="8" type="ORF">KQ875_01185</name>
</gene>
<evidence type="ECO:0000256" key="2">
    <source>
        <dbReference type="ARBA" id="ARBA00022448"/>
    </source>
</evidence>
<sequence>MNNELIYNYGLAIFELAKEENQIDNYYSQLKYIDKSLQENQEFIKILNLYSLTIEKKYQLIDETFSDFSPTIVNFLKVITKNHIVSKITNIINIYKTLYYNSKNIKQGYVYSTETLSLEQINELQETYSQKYQINLKLKNRIDPKLLGGIKIVIDDIVVDNTILNQIEKLKESILND</sequence>
<evidence type="ECO:0000256" key="6">
    <source>
        <dbReference type="ARBA" id="ARBA00023310"/>
    </source>
</evidence>
<comment type="similarity">
    <text evidence="7">Belongs to the ATPase delta chain family.</text>
</comment>
<proteinExistence type="inferred from homology"/>
<dbReference type="NCBIfam" id="TIGR01145">
    <property type="entry name" value="ATP_synt_delta"/>
    <property type="match status" value="1"/>
</dbReference>
<dbReference type="NCBIfam" id="NF009975">
    <property type="entry name" value="PRK13436.1"/>
    <property type="match status" value="1"/>
</dbReference>
<name>A0ABS6DPK4_9MOLU</name>
<evidence type="ECO:0000256" key="4">
    <source>
        <dbReference type="ARBA" id="ARBA00023065"/>
    </source>
</evidence>
<evidence type="ECO:0000256" key="7">
    <source>
        <dbReference type="HAMAP-Rule" id="MF_01416"/>
    </source>
</evidence>
<dbReference type="PANTHER" id="PTHR11910">
    <property type="entry name" value="ATP SYNTHASE DELTA CHAIN"/>
    <property type="match status" value="1"/>
</dbReference>